<comment type="caution">
    <text evidence="5">The sequence shown here is derived from an EMBL/GenBank/DDBJ whole genome shotgun (WGS) entry which is preliminary data.</text>
</comment>
<proteinExistence type="predicted"/>
<dbReference type="Pfam" id="PF00534">
    <property type="entry name" value="Glycos_transf_1"/>
    <property type="match status" value="1"/>
</dbReference>
<evidence type="ECO:0000259" key="3">
    <source>
        <dbReference type="Pfam" id="PF00534"/>
    </source>
</evidence>
<keyword evidence="1" id="KW-0328">Glycosyltransferase</keyword>
<dbReference type="CDD" id="cd03809">
    <property type="entry name" value="GT4_MtfB-like"/>
    <property type="match status" value="1"/>
</dbReference>
<evidence type="ECO:0000259" key="4">
    <source>
        <dbReference type="Pfam" id="PF13579"/>
    </source>
</evidence>
<dbReference type="EMBL" id="JAMRYM010000011">
    <property type="protein sequence ID" value="MCM6761778.1"/>
    <property type="molecule type" value="Genomic_DNA"/>
</dbReference>
<keyword evidence="2" id="KW-0808">Transferase</keyword>
<dbReference type="InterPro" id="IPR001296">
    <property type="entry name" value="Glyco_trans_1"/>
</dbReference>
<dbReference type="AlphaFoldDB" id="A0A9X2DY49"/>
<dbReference type="InterPro" id="IPR028098">
    <property type="entry name" value="Glyco_trans_4-like_N"/>
</dbReference>
<protein>
    <submittedName>
        <fullName evidence="5">Glycosyltransferase family 4 protein</fullName>
    </submittedName>
</protein>
<evidence type="ECO:0000256" key="2">
    <source>
        <dbReference type="ARBA" id="ARBA00022679"/>
    </source>
</evidence>
<evidence type="ECO:0000313" key="5">
    <source>
        <dbReference type="EMBL" id="MCM6761778.1"/>
    </source>
</evidence>
<dbReference type="GO" id="GO:0016757">
    <property type="term" value="F:glycosyltransferase activity"/>
    <property type="evidence" value="ECO:0007669"/>
    <property type="project" value="UniProtKB-KW"/>
</dbReference>
<feature type="domain" description="Glycosyltransferase subfamily 4-like N-terminal" evidence="4">
    <location>
        <begin position="20"/>
        <end position="183"/>
    </location>
</feature>
<dbReference type="PANTHER" id="PTHR46401">
    <property type="entry name" value="GLYCOSYLTRANSFERASE WBBK-RELATED"/>
    <property type="match status" value="1"/>
</dbReference>
<dbReference type="Proteomes" id="UP001155240">
    <property type="component" value="Unassembled WGS sequence"/>
</dbReference>
<dbReference type="Pfam" id="PF13579">
    <property type="entry name" value="Glyco_trans_4_4"/>
    <property type="match status" value="1"/>
</dbReference>
<dbReference type="SUPFAM" id="SSF53756">
    <property type="entry name" value="UDP-Glycosyltransferase/glycogen phosphorylase"/>
    <property type="match status" value="1"/>
</dbReference>
<name>A0A9X2DY49_9MICO</name>
<evidence type="ECO:0000313" key="6">
    <source>
        <dbReference type="Proteomes" id="UP001155240"/>
    </source>
</evidence>
<keyword evidence="6" id="KW-1185">Reference proteome</keyword>
<feature type="domain" description="Glycosyl transferase family 1" evidence="3">
    <location>
        <begin position="186"/>
        <end position="332"/>
    </location>
</feature>
<accession>A0A9X2DY49</accession>
<dbReference type="PANTHER" id="PTHR46401:SF2">
    <property type="entry name" value="GLYCOSYLTRANSFERASE WBBK-RELATED"/>
    <property type="match status" value="1"/>
</dbReference>
<sequence length="384" mass="42564">MPEPLPVTLAVLTVDPGGMGGGETYARALTRLLVPRPGEDGLRVRVLVPENARGFSEGVPEQVADGVVSGAGHRRRAVGMLQALARTVRLRRRLERDEILYFPFTVPLPWPSRRQGHVQMLFDLQHRDLPELFPRVERVFRRVAYEATARRADAVITISAFTKSRIVELLGIPEERVHVSHLGVDTSRFRPNLGERDDFVFFPARAWPHKNHARLFEAMRLLRADGHGLRLVLTGGDLDRLGELPDFVEWRGHVAPEELAELYRRAAVLAFPSLYEGFGFPPIEAMASGCPVAAADAGSLPEICGDAAVYVDPLDPRSIADGILEAIARREQLAPLGLARAARFDWERCRREHLEVFRAVAERRGRGGSRRRGISRAGAGGVAS</sequence>
<reference evidence="5" key="1">
    <citation type="submission" date="2022-06" db="EMBL/GenBank/DDBJ databases">
        <title>Whole genome shotgun sequencing (WGS) of Rathayibacter sp. ZW T2_19, isolated from stored onions (Allium cepa).</title>
        <authorList>
            <person name="Stoll D.A."/>
            <person name="Huch M."/>
        </authorList>
    </citation>
    <scope>NUCLEOTIDE SEQUENCE</scope>
    <source>
        <strain evidence="5">ZW T2_19</strain>
    </source>
</reference>
<dbReference type="RefSeq" id="WP_251944201.1">
    <property type="nucleotide sequence ID" value="NZ_JAMRYM010000011.1"/>
</dbReference>
<dbReference type="Gene3D" id="3.40.50.2000">
    <property type="entry name" value="Glycogen Phosphorylase B"/>
    <property type="match status" value="2"/>
</dbReference>
<gene>
    <name evidence="5" type="ORF">NB037_05030</name>
</gene>
<evidence type="ECO:0000256" key="1">
    <source>
        <dbReference type="ARBA" id="ARBA00022676"/>
    </source>
</evidence>
<organism evidence="5 6">
    <name type="scientific">Rathayibacter rubneri</name>
    <dbReference type="NCBI Taxonomy" id="2950106"/>
    <lineage>
        <taxon>Bacteria</taxon>
        <taxon>Bacillati</taxon>
        <taxon>Actinomycetota</taxon>
        <taxon>Actinomycetes</taxon>
        <taxon>Micrococcales</taxon>
        <taxon>Microbacteriaceae</taxon>
        <taxon>Rathayibacter</taxon>
    </lineage>
</organism>